<evidence type="ECO:0000313" key="4">
    <source>
        <dbReference type="Proteomes" id="UP000433575"/>
    </source>
</evidence>
<dbReference type="SUPFAM" id="SSF109604">
    <property type="entry name" value="HD-domain/PDEase-like"/>
    <property type="match status" value="1"/>
</dbReference>
<dbReference type="Proteomes" id="UP000433575">
    <property type="component" value="Unassembled WGS sequence"/>
</dbReference>
<keyword evidence="5" id="KW-1185">Reference proteome</keyword>
<feature type="domain" description="HD" evidence="1">
    <location>
        <begin position="46"/>
        <end position="149"/>
    </location>
</feature>
<dbReference type="OrthoDB" id="360187at2"/>
<dbReference type="RefSeq" id="WP_154237601.1">
    <property type="nucleotide sequence ID" value="NZ_CALJPI010000310.1"/>
</dbReference>
<dbReference type="Gene3D" id="1.10.3210.10">
    <property type="entry name" value="Hypothetical protein af1432"/>
    <property type="match status" value="1"/>
</dbReference>
<reference evidence="4 5" key="1">
    <citation type="journal article" date="2019" name="Nat. Med.">
        <title>A library of human gut bacterial isolates paired with longitudinal multiomics data enables mechanistic microbiome research.</title>
        <authorList>
            <person name="Poyet M."/>
            <person name="Groussin M."/>
            <person name="Gibbons S.M."/>
            <person name="Avila-Pacheco J."/>
            <person name="Jiang X."/>
            <person name="Kearney S.M."/>
            <person name="Perrotta A.R."/>
            <person name="Berdy B."/>
            <person name="Zhao S."/>
            <person name="Lieberman T.D."/>
            <person name="Swanson P.K."/>
            <person name="Smith M."/>
            <person name="Roesemann S."/>
            <person name="Alexander J.E."/>
            <person name="Rich S.A."/>
            <person name="Livny J."/>
            <person name="Vlamakis H."/>
            <person name="Clish C."/>
            <person name="Bullock K."/>
            <person name="Deik A."/>
            <person name="Scott J."/>
            <person name="Pierce K.A."/>
            <person name="Xavier R.J."/>
            <person name="Alm E.J."/>
        </authorList>
    </citation>
    <scope>NUCLEOTIDE SEQUENCE [LARGE SCALE GENOMIC DNA]</scope>
    <source>
        <strain evidence="2 4">BIOML-A4</strain>
        <strain evidence="3 5">BIOML-A5</strain>
    </source>
</reference>
<dbReference type="AlphaFoldDB" id="A0A6N7S2G1"/>
<dbReference type="EMBL" id="WKPJ01000001">
    <property type="protein sequence ID" value="MSA87949.1"/>
    <property type="molecule type" value="Genomic_DNA"/>
</dbReference>
<organism evidence="2 4">
    <name type="scientific">Holdemania massiliensis</name>
    <dbReference type="NCBI Taxonomy" id="1468449"/>
    <lineage>
        <taxon>Bacteria</taxon>
        <taxon>Bacillati</taxon>
        <taxon>Bacillota</taxon>
        <taxon>Erysipelotrichia</taxon>
        <taxon>Erysipelotrichales</taxon>
        <taxon>Erysipelotrichaceae</taxon>
        <taxon>Holdemania</taxon>
    </lineage>
</organism>
<comment type="caution">
    <text evidence="2">The sequence shown here is derived from an EMBL/GenBank/DDBJ whole genome shotgun (WGS) entry which is preliminary data.</text>
</comment>
<evidence type="ECO:0000313" key="3">
    <source>
        <dbReference type="EMBL" id="MSC31745.1"/>
    </source>
</evidence>
<protein>
    <submittedName>
        <fullName evidence="2">HD domain-containing protein</fullName>
    </submittedName>
</protein>
<name>A0A6N7S2G1_9FIRM</name>
<gene>
    <name evidence="3" type="ORF">GKD88_01220</name>
    <name evidence="2" type="ORF">GKE08_01210</name>
</gene>
<dbReference type="EMBL" id="WKPI01000001">
    <property type="protein sequence ID" value="MSC31745.1"/>
    <property type="molecule type" value="Genomic_DNA"/>
</dbReference>
<proteinExistence type="predicted"/>
<sequence>MGETGLKTEEKQIELIALLKEYAQATLKREKVQSMRGYIQHGDTTTLDHAIAVAYYSLMLDQKWKLNCDQSSLVRGALLHDYFLYDWHQPHKEYGMHGFTHPGTALRNAAQDFDLNLVERNIIARHMFPLVPIPPRYRESVVVCLADKFCSLNETFSRRRYLSLVKLLSATLILHS</sequence>
<evidence type="ECO:0000313" key="5">
    <source>
        <dbReference type="Proteomes" id="UP000480929"/>
    </source>
</evidence>
<evidence type="ECO:0000259" key="1">
    <source>
        <dbReference type="Pfam" id="PF01966"/>
    </source>
</evidence>
<evidence type="ECO:0000313" key="2">
    <source>
        <dbReference type="EMBL" id="MSA87949.1"/>
    </source>
</evidence>
<accession>A0A6N7S2G1</accession>
<dbReference type="Proteomes" id="UP000480929">
    <property type="component" value="Unassembled WGS sequence"/>
</dbReference>
<dbReference type="Pfam" id="PF01966">
    <property type="entry name" value="HD"/>
    <property type="match status" value="1"/>
</dbReference>
<dbReference type="InterPro" id="IPR006674">
    <property type="entry name" value="HD_domain"/>
</dbReference>